<accession>A0A918THL1</accession>
<evidence type="ECO:0000313" key="1">
    <source>
        <dbReference type="EMBL" id="GHC46392.1"/>
    </source>
</evidence>
<comment type="caution">
    <text evidence="1">The sequence shown here is derived from an EMBL/GenBank/DDBJ whole genome shotgun (WGS) entry which is preliminary data.</text>
</comment>
<reference evidence="1" key="2">
    <citation type="submission" date="2020-09" db="EMBL/GenBank/DDBJ databases">
        <authorList>
            <person name="Sun Q."/>
            <person name="Ohkuma M."/>
        </authorList>
    </citation>
    <scope>NUCLEOTIDE SEQUENCE</scope>
    <source>
        <strain evidence="1">JCM 4633</strain>
    </source>
</reference>
<dbReference type="SUPFAM" id="SSF53254">
    <property type="entry name" value="Phosphoglycerate mutase-like"/>
    <property type="match status" value="1"/>
</dbReference>
<name>A0A918THL1_STRCJ</name>
<protein>
    <submittedName>
        <fullName evidence="1">Phosphoglycerate mutase</fullName>
    </submittedName>
</protein>
<dbReference type="Proteomes" id="UP000646244">
    <property type="component" value="Unassembled WGS sequence"/>
</dbReference>
<dbReference type="Pfam" id="PF00300">
    <property type="entry name" value="His_Phos_1"/>
    <property type="match status" value="1"/>
</dbReference>
<evidence type="ECO:0000313" key="2">
    <source>
        <dbReference type="Proteomes" id="UP000646244"/>
    </source>
</evidence>
<organism evidence="1 2">
    <name type="scientific">Streptomyces cinnamoneus</name>
    <name type="common">Streptoverticillium cinnamoneum</name>
    <dbReference type="NCBI Taxonomy" id="53446"/>
    <lineage>
        <taxon>Bacteria</taxon>
        <taxon>Bacillati</taxon>
        <taxon>Actinomycetota</taxon>
        <taxon>Actinomycetes</taxon>
        <taxon>Kitasatosporales</taxon>
        <taxon>Streptomycetaceae</taxon>
        <taxon>Streptomyces</taxon>
        <taxon>Streptomyces cinnamoneus group</taxon>
    </lineage>
</organism>
<proteinExistence type="predicted"/>
<sequence>MTVRVLLISPAAGPALRAVRFDDDAPLDEAGVHRAREAAGALPRGARAYTAPARGCRETAAALGLDAAPEPALRDLEVGRWRGRSLDEVAATEPQAVAAWLTDPGAAPHGGEPVTALVGRVGAWLDERTAGAGGRVPVVAGPAVIRAAMVHALGLPPEVFWRLDVAPLTLTELTARAGRWNLRCGRPLQPPGPAPESA</sequence>
<dbReference type="InterPro" id="IPR029033">
    <property type="entry name" value="His_PPase_superfam"/>
</dbReference>
<dbReference type="EMBL" id="BMVB01000006">
    <property type="protein sequence ID" value="GHC46392.1"/>
    <property type="molecule type" value="Genomic_DNA"/>
</dbReference>
<gene>
    <name evidence="1" type="ORF">GCM10010507_22190</name>
</gene>
<dbReference type="AlphaFoldDB" id="A0A918THL1"/>
<dbReference type="InterPro" id="IPR013078">
    <property type="entry name" value="His_Pase_superF_clade-1"/>
</dbReference>
<dbReference type="RefSeq" id="WP_190109530.1">
    <property type="nucleotide sequence ID" value="NZ_BMVB01000006.1"/>
</dbReference>
<dbReference type="Gene3D" id="3.40.50.1240">
    <property type="entry name" value="Phosphoglycerate mutase-like"/>
    <property type="match status" value="1"/>
</dbReference>
<reference evidence="1" key="1">
    <citation type="journal article" date="2014" name="Int. J. Syst. Evol. Microbiol.">
        <title>Complete genome sequence of Corynebacterium casei LMG S-19264T (=DSM 44701T), isolated from a smear-ripened cheese.</title>
        <authorList>
            <consortium name="US DOE Joint Genome Institute (JGI-PGF)"/>
            <person name="Walter F."/>
            <person name="Albersmeier A."/>
            <person name="Kalinowski J."/>
            <person name="Ruckert C."/>
        </authorList>
    </citation>
    <scope>NUCLEOTIDE SEQUENCE</scope>
    <source>
        <strain evidence="1">JCM 4633</strain>
    </source>
</reference>